<dbReference type="EMBL" id="KV417552">
    <property type="protein sequence ID" value="KZP20814.1"/>
    <property type="molecule type" value="Genomic_DNA"/>
</dbReference>
<evidence type="ECO:0000256" key="1">
    <source>
        <dbReference type="SAM" id="MobiDB-lite"/>
    </source>
</evidence>
<organism evidence="2 3">
    <name type="scientific">Athelia psychrophila</name>
    <dbReference type="NCBI Taxonomy" id="1759441"/>
    <lineage>
        <taxon>Eukaryota</taxon>
        <taxon>Fungi</taxon>
        <taxon>Dikarya</taxon>
        <taxon>Basidiomycota</taxon>
        <taxon>Agaricomycotina</taxon>
        <taxon>Agaricomycetes</taxon>
        <taxon>Agaricomycetidae</taxon>
        <taxon>Atheliales</taxon>
        <taxon>Atheliaceae</taxon>
        <taxon>Athelia</taxon>
    </lineage>
</organism>
<gene>
    <name evidence="2" type="ORF">FIBSPDRAFT_954247</name>
</gene>
<sequence length="345" mass="39218">MKVYSRSPTGRTSSSQETPQKLKRRRGSAWVRPNESRGRPSQRGPSCTCPSRARSSSSRRLSSRRPTPLLHPNLGIAARKSQRRQRELHRHHHLHPTFLLLLLLLLLPSRSLNGRYYSALYTRPPCPGRPLRGHSMSYSSTSTRSRPLRRGYSSGLCSRSLEVAQQRASDPDPLRAPLRPPRLQLLDLQRQPPEVRLVRLLLRALLRPSSVRQRALRLRRPEQELLLQAELRVQVHLPRLLGRIHWEPLEILRELLETNWSLHPGRTLPRSDLLPELPPLCDHHLQPHDHAHAEKRPALLLSDAQAVSLAATAVSTAEETLVALEQSLHGTSLLRFEATNVDTGD</sequence>
<protein>
    <submittedName>
        <fullName evidence="2">Uncharacterized protein</fullName>
    </submittedName>
</protein>
<accession>A0A166JFT8</accession>
<name>A0A166JFT8_9AGAM</name>
<feature type="region of interest" description="Disordered" evidence="1">
    <location>
        <begin position="1"/>
        <end position="89"/>
    </location>
</feature>
<dbReference type="Proteomes" id="UP000076532">
    <property type="component" value="Unassembled WGS sequence"/>
</dbReference>
<feature type="compositionally biased region" description="Polar residues" evidence="1">
    <location>
        <begin position="1"/>
        <end position="19"/>
    </location>
</feature>
<feature type="compositionally biased region" description="Basic residues" evidence="1">
    <location>
        <begin position="80"/>
        <end position="89"/>
    </location>
</feature>
<proteinExistence type="predicted"/>
<reference evidence="2 3" key="1">
    <citation type="journal article" date="2016" name="Mol. Biol. Evol.">
        <title>Comparative Genomics of Early-Diverging Mushroom-Forming Fungi Provides Insights into the Origins of Lignocellulose Decay Capabilities.</title>
        <authorList>
            <person name="Nagy L.G."/>
            <person name="Riley R."/>
            <person name="Tritt A."/>
            <person name="Adam C."/>
            <person name="Daum C."/>
            <person name="Floudas D."/>
            <person name="Sun H."/>
            <person name="Yadav J.S."/>
            <person name="Pangilinan J."/>
            <person name="Larsson K.H."/>
            <person name="Matsuura K."/>
            <person name="Barry K."/>
            <person name="Labutti K."/>
            <person name="Kuo R."/>
            <person name="Ohm R.A."/>
            <person name="Bhattacharya S.S."/>
            <person name="Shirouzu T."/>
            <person name="Yoshinaga Y."/>
            <person name="Martin F.M."/>
            <person name="Grigoriev I.V."/>
            <person name="Hibbett D.S."/>
        </authorList>
    </citation>
    <scope>NUCLEOTIDE SEQUENCE [LARGE SCALE GENOMIC DNA]</scope>
    <source>
        <strain evidence="2 3">CBS 109695</strain>
    </source>
</reference>
<keyword evidence="3" id="KW-1185">Reference proteome</keyword>
<evidence type="ECO:0000313" key="3">
    <source>
        <dbReference type="Proteomes" id="UP000076532"/>
    </source>
</evidence>
<evidence type="ECO:0000313" key="2">
    <source>
        <dbReference type="EMBL" id="KZP20814.1"/>
    </source>
</evidence>
<dbReference type="AlphaFoldDB" id="A0A166JFT8"/>
<feature type="compositionally biased region" description="Low complexity" evidence="1">
    <location>
        <begin position="133"/>
        <end position="145"/>
    </location>
</feature>
<feature type="region of interest" description="Disordered" evidence="1">
    <location>
        <begin position="123"/>
        <end position="151"/>
    </location>
</feature>
<feature type="compositionally biased region" description="Low complexity" evidence="1">
    <location>
        <begin position="45"/>
        <end position="68"/>
    </location>
</feature>